<dbReference type="FunFam" id="3.30.300.20:FF:000003">
    <property type="entry name" value="GTPase Era"/>
    <property type="match status" value="1"/>
</dbReference>
<keyword evidence="6" id="KW-0472">Membrane</keyword>
<dbReference type="PRINTS" id="PR00326">
    <property type="entry name" value="GTP1OBG"/>
</dbReference>
<dbReference type="InterPro" id="IPR027417">
    <property type="entry name" value="P-loop_NTPase"/>
</dbReference>
<dbReference type="InterPro" id="IPR030388">
    <property type="entry name" value="G_ERA_dom"/>
</dbReference>
<dbReference type="SUPFAM" id="SSF52540">
    <property type="entry name" value="P-loop containing nucleoside triphosphate hydrolases"/>
    <property type="match status" value="1"/>
</dbReference>
<dbReference type="GO" id="GO:0005829">
    <property type="term" value="C:cytosol"/>
    <property type="evidence" value="ECO:0007669"/>
    <property type="project" value="TreeGrafter"/>
</dbReference>
<dbReference type="InterPro" id="IPR005225">
    <property type="entry name" value="Small_GTP-bd"/>
</dbReference>
<keyword evidence="6" id="KW-1003">Cell membrane</keyword>
<keyword evidence="3 6" id="KW-0547">Nucleotide-binding</keyword>
<comment type="similarity">
    <text evidence="1 6 7 8">Belongs to the TRAFAC class TrmE-Era-EngA-EngB-Septin-like GTPase superfamily. Era GTPase family.</text>
</comment>
<dbReference type="RefSeq" id="WP_190615498.1">
    <property type="nucleotide sequence ID" value="NZ_AP018712.1"/>
</dbReference>
<dbReference type="PROSITE" id="PS51713">
    <property type="entry name" value="G_ERA"/>
    <property type="match status" value="1"/>
</dbReference>
<evidence type="ECO:0000256" key="5">
    <source>
        <dbReference type="ARBA" id="ARBA00023134"/>
    </source>
</evidence>
<feature type="region of interest" description="G2" evidence="7">
    <location>
        <begin position="39"/>
        <end position="43"/>
    </location>
</feature>
<dbReference type="FunFam" id="3.40.50.300:FF:000094">
    <property type="entry name" value="GTPase Era"/>
    <property type="match status" value="1"/>
</dbReference>
<dbReference type="FunCoup" id="A0A7G1G8M3">
    <property type="interactions" value="379"/>
</dbReference>
<evidence type="ECO:0000313" key="12">
    <source>
        <dbReference type="Proteomes" id="UP000516361"/>
    </source>
</evidence>
<comment type="subcellular location">
    <subcellularLocation>
        <location evidence="6">Cytoplasm</location>
    </subcellularLocation>
    <subcellularLocation>
        <location evidence="6">Cell membrane</location>
        <topology evidence="6">Peripheral membrane protein</topology>
    </subcellularLocation>
</comment>
<dbReference type="InterPro" id="IPR009019">
    <property type="entry name" value="KH_sf_prok-type"/>
</dbReference>
<feature type="binding site" evidence="6">
    <location>
        <begin position="122"/>
        <end position="125"/>
    </location>
    <ligand>
        <name>GTP</name>
        <dbReference type="ChEBI" id="CHEBI:37565"/>
    </ligand>
</feature>
<evidence type="ECO:0000256" key="8">
    <source>
        <dbReference type="RuleBase" id="RU003761"/>
    </source>
</evidence>
<evidence type="ECO:0000313" key="11">
    <source>
        <dbReference type="EMBL" id="BBE30392.1"/>
    </source>
</evidence>
<dbReference type="Pfam" id="PF07650">
    <property type="entry name" value="KH_2"/>
    <property type="match status" value="1"/>
</dbReference>
<evidence type="ECO:0000256" key="6">
    <source>
        <dbReference type="HAMAP-Rule" id="MF_00367"/>
    </source>
</evidence>
<dbReference type="NCBIfam" id="TIGR00436">
    <property type="entry name" value="era"/>
    <property type="match status" value="1"/>
</dbReference>
<keyword evidence="6" id="KW-0690">Ribosome biogenesis</keyword>
<dbReference type="KEGG" id="ocy:OSSY52_05330"/>
<dbReference type="InterPro" id="IPR004044">
    <property type="entry name" value="KH_dom_type_2"/>
</dbReference>
<dbReference type="GO" id="GO:0005886">
    <property type="term" value="C:plasma membrane"/>
    <property type="evidence" value="ECO:0007669"/>
    <property type="project" value="UniProtKB-SubCell"/>
</dbReference>
<dbReference type="Gene3D" id="3.40.50.300">
    <property type="entry name" value="P-loop containing nucleotide triphosphate hydrolases"/>
    <property type="match status" value="1"/>
</dbReference>
<keyword evidence="4 6" id="KW-0694">RNA-binding</keyword>
<evidence type="ECO:0000259" key="10">
    <source>
        <dbReference type="PROSITE" id="PS51713"/>
    </source>
</evidence>
<keyword evidence="5 6" id="KW-0342">GTP-binding</keyword>
<dbReference type="GO" id="GO:0070181">
    <property type="term" value="F:small ribosomal subunit rRNA binding"/>
    <property type="evidence" value="ECO:0007669"/>
    <property type="project" value="UniProtKB-UniRule"/>
</dbReference>
<dbReference type="NCBIfam" id="NF000908">
    <property type="entry name" value="PRK00089.1"/>
    <property type="match status" value="1"/>
</dbReference>
<dbReference type="NCBIfam" id="TIGR00231">
    <property type="entry name" value="small_GTP"/>
    <property type="match status" value="1"/>
</dbReference>
<evidence type="ECO:0000256" key="1">
    <source>
        <dbReference type="ARBA" id="ARBA00007921"/>
    </source>
</evidence>
<accession>A0A7G1G8M3</accession>
<feature type="domain" description="KH type-2" evidence="9">
    <location>
        <begin position="195"/>
        <end position="280"/>
    </location>
</feature>
<evidence type="ECO:0000259" key="9">
    <source>
        <dbReference type="PROSITE" id="PS50823"/>
    </source>
</evidence>
<dbReference type="Gene3D" id="3.30.300.20">
    <property type="match status" value="1"/>
</dbReference>
<feature type="region of interest" description="G5" evidence="7">
    <location>
        <begin position="151"/>
        <end position="153"/>
    </location>
</feature>
<dbReference type="EMBL" id="AP018712">
    <property type="protein sequence ID" value="BBE30392.1"/>
    <property type="molecule type" value="Genomic_DNA"/>
</dbReference>
<dbReference type="InterPro" id="IPR015946">
    <property type="entry name" value="KH_dom-like_a/b"/>
</dbReference>
<protein>
    <recommendedName>
        <fullName evidence="2 6">GTPase Era</fullName>
    </recommendedName>
</protein>
<comment type="function">
    <text evidence="6">An essential GTPase that binds both GDP and GTP, with rapid nucleotide exchange. Plays a role in 16S rRNA processing and 30S ribosomal subunit biogenesis and possibly also in cell cycle regulation and energy metabolism.</text>
</comment>
<keyword evidence="6" id="KW-0699">rRNA-binding</keyword>
<dbReference type="GO" id="GO:0043024">
    <property type="term" value="F:ribosomal small subunit binding"/>
    <property type="evidence" value="ECO:0007669"/>
    <property type="project" value="TreeGrafter"/>
</dbReference>
<feature type="region of interest" description="G1" evidence="7">
    <location>
        <begin position="13"/>
        <end position="20"/>
    </location>
</feature>
<evidence type="ECO:0000256" key="2">
    <source>
        <dbReference type="ARBA" id="ARBA00020484"/>
    </source>
</evidence>
<feature type="region of interest" description="G3" evidence="7">
    <location>
        <begin position="60"/>
        <end position="63"/>
    </location>
</feature>
<keyword evidence="12" id="KW-1185">Reference proteome</keyword>
<dbReference type="GO" id="GO:0000028">
    <property type="term" value="P:ribosomal small subunit assembly"/>
    <property type="evidence" value="ECO:0007669"/>
    <property type="project" value="TreeGrafter"/>
</dbReference>
<dbReference type="HAMAP" id="MF_00367">
    <property type="entry name" value="GTPase_Era"/>
    <property type="match status" value="1"/>
</dbReference>
<keyword evidence="6" id="KW-0963">Cytoplasm</keyword>
<dbReference type="InterPro" id="IPR006073">
    <property type="entry name" value="GTP-bd"/>
</dbReference>
<dbReference type="InParanoid" id="A0A7G1G8M3"/>
<gene>
    <name evidence="6 11" type="primary">era</name>
    <name evidence="11" type="ORF">OSSY52_05330</name>
</gene>
<dbReference type="PROSITE" id="PS50823">
    <property type="entry name" value="KH_TYPE_2"/>
    <property type="match status" value="1"/>
</dbReference>
<dbReference type="Proteomes" id="UP000516361">
    <property type="component" value="Chromosome"/>
</dbReference>
<name>A0A7G1G8M3_9BACT</name>
<dbReference type="AlphaFoldDB" id="A0A7G1G8M3"/>
<feature type="region of interest" description="G4" evidence="7">
    <location>
        <begin position="122"/>
        <end position="125"/>
    </location>
</feature>
<proteinExistence type="inferred from homology"/>
<evidence type="ECO:0000256" key="7">
    <source>
        <dbReference type="PROSITE-ProRule" id="PRU01050"/>
    </source>
</evidence>
<dbReference type="GO" id="GO:0003924">
    <property type="term" value="F:GTPase activity"/>
    <property type="evidence" value="ECO:0007669"/>
    <property type="project" value="UniProtKB-UniRule"/>
</dbReference>
<dbReference type="SUPFAM" id="SSF54814">
    <property type="entry name" value="Prokaryotic type KH domain (KH-domain type II)"/>
    <property type="match status" value="1"/>
</dbReference>
<dbReference type="PANTHER" id="PTHR42698:SF1">
    <property type="entry name" value="GTPASE ERA, MITOCHONDRIAL"/>
    <property type="match status" value="1"/>
</dbReference>
<dbReference type="PANTHER" id="PTHR42698">
    <property type="entry name" value="GTPASE ERA"/>
    <property type="match status" value="1"/>
</dbReference>
<feature type="domain" description="Era-type G" evidence="10">
    <location>
        <begin position="5"/>
        <end position="172"/>
    </location>
</feature>
<evidence type="ECO:0000256" key="3">
    <source>
        <dbReference type="ARBA" id="ARBA00022741"/>
    </source>
</evidence>
<organism evidence="11 12">
    <name type="scientific">Tepiditoga spiralis</name>
    <dbReference type="NCBI Taxonomy" id="2108365"/>
    <lineage>
        <taxon>Bacteria</taxon>
        <taxon>Thermotogati</taxon>
        <taxon>Thermotogota</taxon>
        <taxon>Thermotogae</taxon>
        <taxon>Petrotogales</taxon>
        <taxon>Petrotogaceae</taxon>
        <taxon>Tepiditoga</taxon>
    </lineage>
</organism>
<dbReference type="CDD" id="cd22534">
    <property type="entry name" value="KH-II_Era"/>
    <property type="match status" value="1"/>
</dbReference>
<dbReference type="GO" id="GO:0005525">
    <property type="term" value="F:GTP binding"/>
    <property type="evidence" value="ECO:0007669"/>
    <property type="project" value="UniProtKB-UniRule"/>
</dbReference>
<sequence>MENFKSGFVAFAGKPNVGKSTLINALMKQKIVITSNKPQTTRNKINCILTEKDYQIVFVDTPGIHKPLHKLGEYMVEIAVGALRGVDLILFVVDPTDGIRKSDMHVAEIISKSRIPTILIINKIDQIKDEKILKETEEKFKELNKIKTIYTSAIKGTNIDELEKTIVENLSKGPMYYPEDMISDKPSRFIISELIREKVFRLTEQEIPHSTGIVVEDLKTRENGMLYVRATIYVERDSQKGIIIGKSGKMIKEIGKLARLDIQEMFEEKVFLDLHVKVKKKWRESEFLIRNTMGFKDELKKDK</sequence>
<dbReference type="CDD" id="cd04163">
    <property type="entry name" value="Era"/>
    <property type="match status" value="1"/>
</dbReference>
<feature type="binding site" evidence="6">
    <location>
        <begin position="13"/>
        <end position="20"/>
    </location>
    <ligand>
        <name>GTP</name>
        <dbReference type="ChEBI" id="CHEBI:37565"/>
    </ligand>
</feature>
<feature type="binding site" evidence="6">
    <location>
        <begin position="60"/>
        <end position="64"/>
    </location>
    <ligand>
        <name>GTP</name>
        <dbReference type="ChEBI" id="CHEBI:37565"/>
    </ligand>
</feature>
<evidence type="ECO:0000256" key="4">
    <source>
        <dbReference type="ARBA" id="ARBA00022884"/>
    </source>
</evidence>
<dbReference type="Pfam" id="PF01926">
    <property type="entry name" value="MMR_HSR1"/>
    <property type="match status" value="1"/>
</dbReference>
<dbReference type="InterPro" id="IPR005662">
    <property type="entry name" value="GTPase_Era-like"/>
</dbReference>
<reference evidence="11 12" key="1">
    <citation type="submission" date="2018-06" db="EMBL/GenBank/DDBJ databases">
        <title>Genome sequencing of Oceanotoga sp. sy52.</title>
        <authorList>
            <person name="Mori K."/>
        </authorList>
    </citation>
    <scope>NUCLEOTIDE SEQUENCE [LARGE SCALE GENOMIC DNA]</scope>
    <source>
        <strain evidence="12">sy52</strain>
    </source>
</reference>
<comment type="subunit">
    <text evidence="6">Monomer.</text>
</comment>